<comment type="caution">
    <text evidence="2">The sequence shown here is derived from an EMBL/GenBank/DDBJ whole genome shotgun (WGS) entry which is preliminary data.</text>
</comment>
<gene>
    <name evidence="2" type="ORF">RDB_LOCUS69479</name>
</gene>
<name>A0A8H3BD11_9AGAM</name>
<feature type="region of interest" description="Disordered" evidence="1">
    <location>
        <begin position="68"/>
        <end position="116"/>
    </location>
</feature>
<feature type="compositionally biased region" description="Basic and acidic residues" evidence="1">
    <location>
        <begin position="68"/>
        <end position="83"/>
    </location>
</feature>
<accession>A0A8H3BD11</accession>
<feature type="non-terminal residue" evidence="2">
    <location>
        <position position="1"/>
    </location>
</feature>
<organism evidence="2 3">
    <name type="scientific">Rhizoctonia solani</name>
    <dbReference type="NCBI Taxonomy" id="456999"/>
    <lineage>
        <taxon>Eukaryota</taxon>
        <taxon>Fungi</taxon>
        <taxon>Dikarya</taxon>
        <taxon>Basidiomycota</taxon>
        <taxon>Agaricomycotina</taxon>
        <taxon>Agaricomycetes</taxon>
        <taxon>Cantharellales</taxon>
        <taxon>Ceratobasidiaceae</taxon>
        <taxon>Rhizoctonia</taxon>
    </lineage>
</organism>
<feature type="region of interest" description="Disordered" evidence="1">
    <location>
        <begin position="201"/>
        <end position="220"/>
    </location>
</feature>
<protein>
    <submittedName>
        <fullName evidence="2">Uncharacterized protein</fullName>
    </submittedName>
</protein>
<evidence type="ECO:0000313" key="2">
    <source>
        <dbReference type="EMBL" id="CAE6454383.1"/>
    </source>
</evidence>
<evidence type="ECO:0000313" key="3">
    <source>
        <dbReference type="Proteomes" id="UP000663831"/>
    </source>
</evidence>
<feature type="region of interest" description="Disordered" evidence="1">
    <location>
        <begin position="136"/>
        <end position="160"/>
    </location>
</feature>
<feature type="compositionally biased region" description="Basic and acidic residues" evidence="1">
    <location>
        <begin position="281"/>
        <end position="292"/>
    </location>
</feature>
<feature type="region of interest" description="Disordered" evidence="1">
    <location>
        <begin position="239"/>
        <end position="292"/>
    </location>
</feature>
<proteinExistence type="predicted"/>
<dbReference type="AlphaFoldDB" id="A0A8H3BD11"/>
<sequence length="292" mass="32186">PSNGNADDTADELREGDERATLRNQLFFPCILGLDRNDCVLESTANPDTKEDLESDFLARPRVRVEGIEQARADRDQKGRAEQEGPIATSRVDHTSRTTSGDNNAKHKGENVDTGASRRVALGDLKVDGKIVGAEEQSQHDKELKGSTNLSAATEHRGTQNGTVAESVFPYNKCGAENAKHAKERNDNLIIPWTLISTPLQRKEQGSDHTECQDRTEPVEREPFLESSLAFVLVTAEGRTIGNEENDRHDSDHTKRQVDVEAPTPRDVVGECTTEEGADDTGERKNRTECAK</sequence>
<reference evidence="2" key="1">
    <citation type="submission" date="2021-01" db="EMBL/GenBank/DDBJ databases">
        <authorList>
            <person name="Kaushik A."/>
        </authorList>
    </citation>
    <scope>NUCLEOTIDE SEQUENCE</scope>
    <source>
        <strain evidence="2">AG3-1AP</strain>
    </source>
</reference>
<evidence type="ECO:0000256" key="1">
    <source>
        <dbReference type="SAM" id="MobiDB-lite"/>
    </source>
</evidence>
<feature type="compositionally biased region" description="Basic and acidic residues" evidence="1">
    <location>
        <begin position="245"/>
        <end position="259"/>
    </location>
</feature>
<dbReference type="Proteomes" id="UP000663831">
    <property type="component" value="Unassembled WGS sequence"/>
</dbReference>
<dbReference type="EMBL" id="CAJMWV010002082">
    <property type="protein sequence ID" value="CAE6454383.1"/>
    <property type="molecule type" value="Genomic_DNA"/>
</dbReference>